<dbReference type="GO" id="GO:0106274">
    <property type="term" value="F:NAD+-protein-arginine ADP-ribosyltransferase activity"/>
    <property type="evidence" value="ECO:0007669"/>
    <property type="project" value="UniProtKB-EC"/>
</dbReference>
<dbReference type="SUPFAM" id="SSF56399">
    <property type="entry name" value="ADP-ribosylation"/>
    <property type="match status" value="1"/>
</dbReference>
<dbReference type="PANTHER" id="PTHR11264:SF8">
    <property type="entry name" value="URACIL-DNA GLYCOSYLASE-LIKE DOMAIN-CONTAINING PROTEIN"/>
    <property type="match status" value="1"/>
</dbReference>
<proteinExistence type="inferred from homology"/>
<dbReference type="GO" id="GO:0016779">
    <property type="term" value="F:nucleotidyltransferase activity"/>
    <property type="evidence" value="ECO:0007669"/>
    <property type="project" value="UniProtKB-KW"/>
</dbReference>
<dbReference type="GO" id="GO:0005634">
    <property type="term" value="C:nucleus"/>
    <property type="evidence" value="ECO:0007669"/>
    <property type="project" value="TreeGrafter"/>
</dbReference>
<gene>
    <name evidence="8" type="ORF">NSCI0253_LOCUS6510</name>
</gene>
<accession>A0A7S1EXX9</accession>
<feature type="region of interest" description="Disordered" evidence="7">
    <location>
        <begin position="1"/>
        <end position="40"/>
    </location>
</feature>
<evidence type="ECO:0000256" key="3">
    <source>
        <dbReference type="ARBA" id="ARBA00022679"/>
    </source>
</evidence>
<dbReference type="EMBL" id="HBFQ01009272">
    <property type="protein sequence ID" value="CAD8832163.1"/>
    <property type="molecule type" value="Transcribed_RNA"/>
</dbReference>
<dbReference type="Gene3D" id="3.40.470.10">
    <property type="entry name" value="Uracil-DNA glycosylase-like domain"/>
    <property type="match status" value="1"/>
</dbReference>
<evidence type="ECO:0000256" key="4">
    <source>
        <dbReference type="ARBA" id="ARBA00022695"/>
    </source>
</evidence>
<name>A0A7S1EXX9_NOCSC</name>
<keyword evidence="2 6" id="KW-0328">Glycosyltransferase</keyword>
<dbReference type="GO" id="GO:0097510">
    <property type="term" value="P:base-excision repair, AP site formation via deaminated base removal"/>
    <property type="evidence" value="ECO:0007669"/>
    <property type="project" value="TreeGrafter"/>
</dbReference>
<keyword evidence="3 6" id="KW-0808">Transferase</keyword>
<keyword evidence="6" id="KW-0521">NADP</keyword>
<dbReference type="AlphaFoldDB" id="A0A7S1EXX9"/>
<keyword evidence="4" id="KW-0548">Nucleotidyltransferase</keyword>
<organism evidence="8">
    <name type="scientific">Noctiluca scintillans</name>
    <name type="common">Sea sparkle</name>
    <name type="synonym">Red tide dinoflagellate</name>
    <dbReference type="NCBI Taxonomy" id="2966"/>
    <lineage>
        <taxon>Eukaryota</taxon>
        <taxon>Sar</taxon>
        <taxon>Alveolata</taxon>
        <taxon>Dinophyceae</taxon>
        <taxon>Noctilucales</taxon>
        <taxon>Noctilucaceae</taxon>
        <taxon>Noctiluca</taxon>
    </lineage>
</organism>
<protein>
    <recommendedName>
        <fullName evidence="6">NAD(P)(+)--arginine ADP-ribosyltransferase</fullName>
        <ecNumber evidence="6">2.4.2.31</ecNumber>
    </recommendedName>
    <alternativeName>
        <fullName evidence="6">Mono(ADP-ribosyl)transferase</fullName>
    </alternativeName>
</protein>
<dbReference type="GO" id="GO:0004844">
    <property type="term" value="F:uracil DNA N-glycosylase activity"/>
    <property type="evidence" value="ECO:0007669"/>
    <property type="project" value="InterPro"/>
</dbReference>
<reference evidence="8" key="1">
    <citation type="submission" date="2021-01" db="EMBL/GenBank/DDBJ databases">
        <authorList>
            <person name="Corre E."/>
            <person name="Pelletier E."/>
            <person name="Niang G."/>
            <person name="Scheremetjew M."/>
            <person name="Finn R."/>
            <person name="Kale V."/>
            <person name="Holt S."/>
            <person name="Cochrane G."/>
            <person name="Meng A."/>
            <person name="Brown T."/>
            <person name="Cohen L."/>
        </authorList>
    </citation>
    <scope>NUCLEOTIDE SEQUENCE</scope>
</reference>
<dbReference type="Gene3D" id="3.90.176.10">
    <property type="entry name" value="Toxin ADP-ribosyltransferase, Chain A, domain 1"/>
    <property type="match status" value="1"/>
</dbReference>
<evidence type="ECO:0000256" key="1">
    <source>
        <dbReference type="ARBA" id="ARBA00009558"/>
    </source>
</evidence>
<dbReference type="InterPro" id="IPR000768">
    <property type="entry name" value="ART"/>
</dbReference>
<feature type="compositionally biased region" description="Basic and acidic residues" evidence="7">
    <location>
        <begin position="1"/>
        <end position="18"/>
    </location>
</feature>
<dbReference type="InterPro" id="IPR036895">
    <property type="entry name" value="Uracil-DNA_glycosylase-like_sf"/>
</dbReference>
<dbReference type="InterPro" id="IPR002043">
    <property type="entry name" value="UDG_fam1"/>
</dbReference>
<keyword evidence="6" id="KW-0520">NAD</keyword>
<evidence type="ECO:0000313" key="8">
    <source>
        <dbReference type="EMBL" id="CAD8832163.1"/>
    </source>
</evidence>
<dbReference type="PROSITE" id="PS51996">
    <property type="entry name" value="TR_MART"/>
    <property type="match status" value="1"/>
</dbReference>
<dbReference type="SUPFAM" id="SSF52141">
    <property type="entry name" value="Uracil-DNA glycosylase-like"/>
    <property type="match status" value="1"/>
</dbReference>
<evidence type="ECO:0000256" key="6">
    <source>
        <dbReference type="RuleBase" id="RU361228"/>
    </source>
</evidence>
<dbReference type="GO" id="GO:0005739">
    <property type="term" value="C:mitochondrion"/>
    <property type="evidence" value="ECO:0007669"/>
    <property type="project" value="TreeGrafter"/>
</dbReference>
<comment type="catalytic activity">
    <reaction evidence="5 6">
        <text>L-arginyl-[protein] + NAD(+) = N(omega)-(ADP-D-ribosyl)-L-arginyl-[protein] + nicotinamide + H(+)</text>
        <dbReference type="Rhea" id="RHEA:19149"/>
        <dbReference type="Rhea" id="RHEA-COMP:10532"/>
        <dbReference type="Rhea" id="RHEA-COMP:15087"/>
        <dbReference type="ChEBI" id="CHEBI:15378"/>
        <dbReference type="ChEBI" id="CHEBI:17154"/>
        <dbReference type="ChEBI" id="CHEBI:29965"/>
        <dbReference type="ChEBI" id="CHEBI:57540"/>
        <dbReference type="ChEBI" id="CHEBI:142554"/>
        <dbReference type="EC" id="2.4.2.31"/>
    </reaction>
</comment>
<sequence>MAPKKRKDEPKEASEAKRPKAKAKSSPASATTKNTDNDALQLHGLFEGAEGASWEEPLREVLESLPEASKFIGPARDKTIVPVRELTFQALKPNRPEALRVVVFGQNPYPRLESATGIAMFDNAFETWESKRFGSVVSMRCIIKAAAMAKYGIPVSTGMDELRALLREKDIVSPPEFFQSMLAQGVLLMNAALTIGGPGLSPANHNRFWQPVINRVVQEILRTKSEGDGAVVFAWWGAESLKTKKVLAKVLAEFDGRVAIRHLDFCNPAAQGDLFCKPEVPHFTQINQILEEVGLPTVDWLPDRTWLKHATEASEGASNNASAMGSFISQTKELHKMYMERLQSGLDKVKTLEPIQGIMDTRAVGLLEACKALALESPAATSMKAVESRERGELSSDEAASIHMYTGDSLYRKLNEVLRSPDRETVKVYFSYLRLFLTALKRAPAGNVPLFRGIKKDLAHEYPEGSTVVWWAVSSCTPNLKVAKSFGGGVKGGTLFRVQAKTAVPIKALSAYVEEEEFVLAPGTALKVVRVDRPASGAVEISLEEVPDQNWVS</sequence>
<evidence type="ECO:0000256" key="5">
    <source>
        <dbReference type="ARBA" id="ARBA00047597"/>
    </source>
</evidence>
<comment type="similarity">
    <text evidence="1 6">Belongs to the Arg-specific ADP-ribosyltransferase family.</text>
</comment>
<evidence type="ECO:0000256" key="2">
    <source>
        <dbReference type="ARBA" id="ARBA00022676"/>
    </source>
</evidence>
<dbReference type="PANTHER" id="PTHR11264">
    <property type="entry name" value="URACIL-DNA GLYCOSYLASE"/>
    <property type="match status" value="1"/>
</dbReference>
<evidence type="ECO:0000256" key="7">
    <source>
        <dbReference type="SAM" id="MobiDB-lite"/>
    </source>
</evidence>
<dbReference type="Pfam" id="PF01129">
    <property type="entry name" value="ART"/>
    <property type="match status" value="1"/>
</dbReference>
<dbReference type="EC" id="2.4.2.31" evidence="6"/>